<accession>A0A8H3M566</accession>
<dbReference type="EMBL" id="BLAL01000276">
    <property type="protein sequence ID" value="GES98927.1"/>
    <property type="molecule type" value="Genomic_DNA"/>
</dbReference>
<dbReference type="OrthoDB" id="2389915at2759"/>
<feature type="compositionally biased region" description="Acidic residues" evidence="1">
    <location>
        <begin position="53"/>
        <end position="89"/>
    </location>
</feature>
<dbReference type="Proteomes" id="UP000615446">
    <property type="component" value="Unassembled WGS sequence"/>
</dbReference>
<protein>
    <submittedName>
        <fullName evidence="2">Transposase domain-containing protein</fullName>
    </submittedName>
</protein>
<dbReference type="AlphaFoldDB" id="A0A8H3M566"/>
<feature type="region of interest" description="Disordered" evidence="1">
    <location>
        <begin position="18"/>
        <end position="89"/>
    </location>
</feature>
<feature type="compositionally biased region" description="Basic and acidic residues" evidence="1">
    <location>
        <begin position="43"/>
        <end position="52"/>
    </location>
</feature>
<proteinExistence type="predicted"/>
<gene>
    <name evidence="2" type="ORF">RCL2_002545400</name>
</gene>
<comment type="caution">
    <text evidence="2">The sequence shown here is derived from an EMBL/GenBank/DDBJ whole genome shotgun (WGS) entry which is preliminary data.</text>
</comment>
<dbReference type="PANTHER" id="PTHR46579:SF1">
    <property type="entry name" value="F5_8 TYPE C DOMAIN-CONTAINING PROTEIN"/>
    <property type="match status" value="1"/>
</dbReference>
<dbReference type="Pfam" id="PF02992">
    <property type="entry name" value="Transposase_21"/>
    <property type="match status" value="1"/>
</dbReference>
<name>A0A8H3M566_9GLOM</name>
<dbReference type="InterPro" id="IPR004242">
    <property type="entry name" value="Transposase_21"/>
</dbReference>
<sequence length="460" mass="54276">MSDKNMLCKCAFCLKEDANGDDNEYYSDYNDDDNEENNDDDNRENYDDINEKNDDDNNNEDDEDNDNDDDDDDDDDNDDDDDDDDDDDAMCELTKKDNLFKDKRDVAFTASCDGYQIFKQKTDDCWLFLIINNNLHPSLRVKKENLLVPFLIPGPNQPKDFNTFLRPFIDEMKELEKGITCYDARTKCEFLLHAHIITWTGDIPALTKIMNITGHNSYHGYRICNIEGVYSQKHKHIYFPPKQNCMNKDHSDWIGYINEIEAATTNKEKEILIRKYELKAKAILFELSSIKFPRSFPIDIMHYSLKILHLKCLSCGYKAEEWANWITLYSVPLIKTFLPAKDYAKVDNKDRSNIFLISFHYLLHVAESIEDFGPCRGYWQFPMERMCGMLIPLVKSQLHPYANLWNNLVLYERFNLLKYNKEVCKYIFPQKEEKKWPSHIVFASPLYKEYEIYSPSKQYT</sequence>
<evidence type="ECO:0000313" key="3">
    <source>
        <dbReference type="Proteomes" id="UP000615446"/>
    </source>
</evidence>
<reference evidence="2" key="1">
    <citation type="submission" date="2019-10" db="EMBL/GenBank/DDBJ databases">
        <title>Conservation and host-specific expression of non-tandemly repeated heterogenous ribosome RNA gene in arbuscular mycorrhizal fungi.</title>
        <authorList>
            <person name="Maeda T."/>
            <person name="Kobayashi Y."/>
            <person name="Nakagawa T."/>
            <person name="Ezawa T."/>
            <person name="Yamaguchi K."/>
            <person name="Bino T."/>
            <person name="Nishimoto Y."/>
            <person name="Shigenobu S."/>
            <person name="Kawaguchi M."/>
        </authorList>
    </citation>
    <scope>NUCLEOTIDE SEQUENCE</scope>
    <source>
        <strain evidence="2">HR1</strain>
    </source>
</reference>
<evidence type="ECO:0000313" key="2">
    <source>
        <dbReference type="EMBL" id="GES98927.1"/>
    </source>
</evidence>
<evidence type="ECO:0000256" key="1">
    <source>
        <dbReference type="SAM" id="MobiDB-lite"/>
    </source>
</evidence>
<feature type="compositionally biased region" description="Acidic residues" evidence="1">
    <location>
        <begin position="19"/>
        <end position="42"/>
    </location>
</feature>
<dbReference type="PANTHER" id="PTHR46579">
    <property type="entry name" value="F5/8 TYPE C DOMAIN-CONTAINING PROTEIN-RELATED"/>
    <property type="match status" value="1"/>
</dbReference>
<organism evidence="2 3">
    <name type="scientific">Rhizophagus clarus</name>
    <dbReference type="NCBI Taxonomy" id="94130"/>
    <lineage>
        <taxon>Eukaryota</taxon>
        <taxon>Fungi</taxon>
        <taxon>Fungi incertae sedis</taxon>
        <taxon>Mucoromycota</taxon>
        <taxon>Glomeromycotina</taxon>
        <taxon>Glomeromycetes</taxon>
        <taxon>Glomerales</taxon>
        <taxon>Glomeraceae</taxon>
        <taxon>Rhizophagus</taxon>
    </lineage>
</organism>